<reference evidence="1 2" key="1">
    <citation type="journal article" date="2015" name="PLoS Pathog.">
        <title>Leptomonas seymouri: Adaptations to the Dixenous Life Cycle Analyzed by Genome Sequencing, Transcriptome Profiling and Co-infection with Leishmania donovani.</title>
        <authorList>
            <person name="Kraeva N."/>
            <person name="Butenko A."/>
            <person name="Hlavacova J."/>
            <person name="Kostygov A."/>
            <person name="Myskova J."/>
            <person name="Grybchuk D."/>
            <person name="Lestinova T."/>
            <person name="Votypka J."/>
            <person name="Volf P."/>
            <person name="Opperdoes F."/>
            <person name="Flegontov P."/>
            <person name="Lukes J."/>
            <person name="Yurchenko V."/>
        </authorList>
    </citation>
    <scope>NUCLEOTIDE SEQUENCE [LARGE SCALE GENOMIC DNA]</scope>
    <source>
        <strain evidence="1 2">ATCC 30220</strain>
    </source>
</reference>
<protein>
    <submittedName>
        <fullName evidence="1">Uncharacterized protein</fullName>
    </submittedName>
</protein>
<dbReference type="EMBL" id="LJSK01000063">
    <property type="protein sequence ID" value="KPI88073.1"/>
    <property type="molecule type" value="Genomic_DNA"/>
</dbReference>
<organism evidence="1 2">
    <name type="scientific">Leptomonas seymouri</name>
    <dbReference type="NCBI Taxonomy" id="5684"/>
    <lineage>
        <taxon>Eukaryota</taxon>
        <taxon>Discoba</taxon>
        <taxon>Euglenozoa</taxon>
        <taxon>Kinetoplastea</taxon>
        <taxon>Metakinetoplastina</taxon>
        <taxon>Trypanosomatida</taxon>
        <taxon>Trypanosomatidae</taxon>
        <taxon>Leishmaniinae</taxon>
        <taxon>Leptomonas</taxon>
    </lineage>
</organism>
<gene>
    <name evidence="1" type="ORF">ABL78_2849</name>
</gene>
<sequence>MEEIVVYKQNSVKSGKWTQRVLSLHADLGLAAITSKDAQEDKLHKCMRLANVQIWPQYEEKHIKDDYQSSEAKLTVRVKGLPAKIGFRDVSKPAGPQRIYRYTRPSPGAEHLAWMIRFKSLEDLEKAVRLFRSMKPCDMTPSAAPAIAAELPSGVDDDGAEVQAPAVKRMIEGDVEKELHMIREPMQQASSKRSG</sequence>
<dbReference type="OrthoDB" id="261468at2759"/>
<dbReference type="VEuPathDB" id="TriTrypDB:Lsey_0063_0210"/>
<dbReference type="AlphaFoldDB" id="A0A0N1I730"/>
<evidence type="ECO:0000313" key="2">
    <source>
        <dbReference type="Proteomes" id="UP000038009"/>
    </source>
</evidence>
<proteinExistence type="predicted"/>
<comment type="caution">
    <text evidence="1">The sequence shown here is derived from an EMBL/GenBank/DDBJ whole genome shotgun (WGS) entry which is preliminary data.</text>
</comment>
<name>A0A0N1I730_LEPSE</name>
<evidence type="ECO:0000313" key="1">
    <source>
        <dbReference type="EMBL" id="KPI88073.1"/>
    </source>
</evidence>
<keyword evidence="2" id="KW-1185">Reference proteome</keyword>
<accession>A0A0N1I730</accession>
<dbReference type="Proteomes" id="UP000038009">
    <property type="component" value="Unassembled WGS sequence"/>
</dbReference>
<dbReference type="OMA" id="PIRAQWQ"/>